<organism evidence="1 2">
    <name type="scientific">Dothidotthia symphoricarpi CBS 119687</name>
    <dbReference type="NCBI Taxonomy" id="1392245"/>
    <lineage>
        <taxon>Eukaryota</taxon>
        <taxon>Fungi</taxon>
        <taxon>Dikarya</taxon>
        <taxon>Ascomycota</taxon>
        <taxon>Pezizomycotina</taxon>
        <taxon>Dothideomycetes</taxon>
        <taxon>Pleosporomycetidae</taxon>
        <taxon>Pleosporales</taxon>
        <taxon>Dothidotthiaceae</taxon>
        <taxon>Dothidotthia</taxon>
    </lineage>
</organism>
<evidence type="ECO:0000313" key="1">
    <source>
        <dbReference type="EMBL" id="KAF2131027.1"/>
    </source>
</evidence>
<dbReference type="OrthoDB" id="3682427at2759"/>
<evidence type="ECO:0000313" key="2">
    <source>
        <dbReference type="Proteomes" id="UP000799771"/>
    </source>
</evidence>
<dbReference type="EMBL" id="ML977503">
    <property type="protein sequence ID" value="KAF2131027.1"/>
    <property type="molecule type" value="Genomic_DNA"/>
</dbReference>
<feature type="non-terminal residue" evidence="1">
    <location>
        <position position="134"/>
    </location>
</feature>
<gene>
    <name evidence="1" type="ORF">P153DRAFT_271805</name>
</gene>
<dbReference type="RefSeq" id="XP_033525414.1">
    <property type="nucleotide sequence ID" value="XM_033662908.1"/>
</dbReference>
<accession>A0A6A6AJH0</accession>
<feature type="non-terminal residue" evidence="1">
    <location>
        <position position="1"/>
    </location>
</feature>
<dbReference type="GeneID" id="54403340"/>
<proteinExistence type="predicted"/>
<reference evidence="1" key="1">
    <citation type="journal article" date="2020" name="Stud. Mycol.">
        <title>101 Dothideomycetes genomes: a test case for predicting lifestyles and emergence of pathogens.</title>
        <authorList>
            <person name="Haridas S."/>
            <person name="Albert R."/>
            <person name="Binder M."/>
            <person name="Bloem J."/>
            <person name="Labutti K."/>
            <person name="Salamov A."/>
            <person name="Andreopoulos B."/>
            <person name="Baker S."/>
            <person name="Barry K."/>
            <person name="Bills G."/>
            <person name="Bluhm B."/>
            <person name="Cannon C."/>
            <person name="Castanera R."/>
            <person name="Culley D."/>
            <person name="Daum C."/>
            <person name="Ezra D."/>
            <person name="Gonzalez J."/>
            <person name="Henrissat B."/>
            <person name="Kuo A."/>
            <person name="Liang C."/>
            <person name="Lipzen A."/>
            <person name="Lutzoni F."/>
            <person name="Magnuson J."/>
            <person name="Mondo S."/>
            <person name="Nolan M."/>
            <person name="Ohm R."/>
            <person name="Pangilinan J."/>
            <person name="Park H.-J."/>
            <person name="Ramirez L."/>
            <person name="Alfaro M."/>
            <person name="Sun H."/>
            <person name="Tritt A."/>
            <person name="Yoshinaga Y."/>
            <person name="Zwiers L.-H."/>
            <person name="Turgeon B."/>
            <person name="Goodwin S."/>
            <person name="Spatafora J."/>
            <person name="Crous P."/>
            <person name="Grigoriev I."/>
        </authorList>
    </citation>
    <scope>NUCLEOTIDE SEQUENCE</scope>
    <source>
        <strain evidence="1">CBS 119687</strain>
    </source>
</reference>
<name>A0A6A6AJH0_9PLEO</name>
<dbReference type="AlphaFoldDB" id="A0A6A6AJH0"/>
<keyword evidence="2" id="KW-1185">Reference proteome</keyword>
<dbReference type="Proteomes" id="UP000799771">
    <property type="component" value="Unassembled WGS sequence"/>
</dbReference>
<protein>
    <submittedName>
        <fullName evidence="1">Uncharacterized protein</fullName>
    </submittedName>
</protein>
<sequence length="134" mass="13489">TQLPTPPTTLASCAVPVGGSNTSILDACCNGHINAIATYSAPDSSSNSDSENGCFQYCVTNNPQAVKTCLSEKLGMYGESGPIFECFNMADVKTGGIGGGYSSVGVRLSIEGGSGWMLGAVLGIVVVATIMGAV</sequence>